<evidence type="ECO:0008006" key="4">
    <source>
        <dbReference type="Google" id="ProtNLM"/>
    </source>
</evidence>
<gene>
    <name evidence="2" type="ORF">GOODEAATRI_019260</name>
</gene>
<name>A0ABV0PF95_9TELE</name>
<comment type="caution">
    <text evidence="2">The sequence shown here is derived from an EMBL/GenBank/DDBJ whole genome shotgun (WGS) entry which is preliminary data.</text>
</comment>
<organism evidence="2 3">
    <name type="scientific">Goodea atripinnis</name>
    <dbReference type="NCBI Taxonomy" id="208336"/>
    <lineage>
        <taxon>Eukaryota</taxon>
        <taxon>Metazoa</taxon>
        <taxon>Chordata</taxon>
        <taxon>Craniata</taxon>
        <taxon>Vertebrata</taxon>
        <taxon>Euteleostomi</taxon>
        <taxon>Actinopterygii</taxon>
        <taxon>Neopterygii</taxon>
        <taxon>Teleostei</taxon>
        <taxon>Neoteleostei</taxon>
        <taxon>Acanthomorphata</taxon>
        <taxon>Ovalentaria</taxon>
        <taxon>Atherinomorphae</taxon>
        <taxon>Cyprinodontiformes</taxon>
        <taxon>Goodeidae</taxon>
        <taxon>Goodea</taxon>
    </lineage>
</organism>
<dbReference type="Proteomes" id="UP001476798">
    <property type="component" value="Unassembled WGS sequence"/>
</dbReference>
<evidence type="ECO:0000256" key="1">
    <source>
        <dbReference type="SAM" id="MobiDB-lite"/>
    </source>
</evidence>
<dbReference type="EMBL" id="JAHRIO010071662">
    <property type="protein sequence ID" value="MEQ2182149.1"/>
    <property type="molecule type" value="Genomic_DNA"/>
</dbReference>
<feature type="region of interest" description="Disordered" evidence="1">
    <location>
        <begin position="1"/>
        <end position="43"/>
    </location>
</feature>
<feature type="compositionally biased region" description="Polar residues" evidence="1">
    <location>
        <begin position="1"/>
        <end position="42"/>
    </location>
</feature>
<keyword evidence="3" id="KW-1185">Reference proteome</keyword>
<sequence length="255" mass="28239">MLLFSDITSLYSRDTEPKSPQTTINETNQQSGPLKSPQTFSAESEFMNCPQPELFSSGPNSSFLCGAMNPEDLFPNGHPDSSDFKFDLNWSFGSPIIDLQKNWTRRDPWEEEKKVPSWTGRAGAAGRVVERVNDVWMLRESPDKFCSYLHTAGTPVIPSYSPFLLQAANGHTSSRPVIYSDLQHPQSCHFMYSYSPTTEVMWDQSYDCIAGSGGMAVGSPYNGPRFWKGQEKKRSADAAGLVGSGQSSSQCFSVT</sequence>
<accession>A0ABV0PF95</accession>
<evidence type="ECO:0000313" key="2">
    <source>
        <dbReference type="EMBL" id="MEQ2182149.1"/>
    </source>
</evidence>
<proteinExistence type="predicted"/>
<reference evidence="2 3" key="1">
    <citation type="submission" date="2021-06" db="EMBL/GenBank/DDBJ databases">
        <authorList>
            <person name="Palmer J.M."/>
        </authorList>
    </citation>
    <scope>NUCLEOTIDE SEQUENCE [LARGE SCALE GENOMIC DNA]</scope>
    <source>
        <strain evidence="2 3">GA_2019</strain>
        <tissue evidence="2">Muscle</tissue>
    </source>
</reference>
<evidence type="ECO:0000313" key="3">
    <source>
        <dbReference type="Proteomes" id="UP001476798"/>
    </source>
</evidence>
<protein>
    <recommendedName>
        <fullName evidence="4">Homeobox protein</fullName>
    </recommendedName>
</protein>